<organism evidence="3 4">
    <name type="scientific">Fodinibius halophilus</name>
    <dbReference type="NCBI Taxonomy" id="1736908"/>
    <lineage>
        <taxon>Bacteria</taxon>
        <taxon>Pseudomonadati</taxon>
        <taxon>Balneolota</taxon>
        <taxon>Balneolia</taxon>
        <taxon>Balneolales</taxon>
        <taxon>Balneolaceae</taxon>
        <taxon>Fodinibius</taxon>
    </lineage>
</organism>
<keyword evidence="2" id="KW-0812">Transmembrane</keyword>
<feature type="transmembrane region" description="Helical" evidence="2">
    <location>
        <begin position="21"/>
        <end position="44"/>
    </location>
</feature>
<sequence>MDEKKSTQKIVSLSTSWKNHVLGYILSVLLIPLFGIGLVLLYWVQKKHKKHRYRFSDTHVTSRDDKYQRNIDLVNIEKVEVQQDWIQEKMDVGDITLHTSASSMTLLGLEMPHKLKDLLEKAIYDQKERLKQEKANKPDKPDHKPGTKERMDYLTGLWQQGLVSDEDFKKERKHFE</sequence>
<evidence type="ECO:0000256" key="1">
    <source>
        <dbReference type="SAM" id="MobiDB-lite"/>
    </source>
</evidence>
<keyword evidence="2" id="KW-0472">Membrane</keyword>
<evidence type="ECO:0000313" key="4">
    <source>
        <dbReference type="Proteomes" id="UP000479132"/>
    </source>
</evidence>
<evidence type="ECO:0000313" key="3">
    <source>
        <dbReference type="EMBL" id="NGP88572.1"/>
    </source>
</evidence>
<dbReference type="RefSeq" id="WP_165268438.1">
    <property type="nucleotide sequence ID" value="NZ_JAALLS010000010.1"/>
</dbReference>
<dbReference type="AlphaFoldDB" id="A0A6M1TEG7"/>
<proteinExistence type="predicted"/>
<dbReference type="EMBL" id="JAALLS010000010">
    <property type="protein sequence ID" value="NGP88572.1"/>
    <property type="molecule type" value="Genomic_DNA"/>
</dbReference>
<name>A0A6M1TEG7_9BACT</name>
<reference evidence="3 4" key="1">
    <citation type="submission" date="2020-02" db="EMBL/GenBank/DDBJ databases">
        <title>Aliifodinibius halophilus 2W32, complete genome.</title>
        <authorList>
            <person name="Li Y."/>
            <person name="Wu S."/>
        </authorList>
    </citation>
    <scope>NUCLEOTIDE SEQUENCE [LARGE SCALE GENOMIC DNA]</scope>
    <source>
        <strain evidence="3 4">2W32</strain>
    </source>
</reference>
<accession>A0A6M1TEG7</accession>
<keyword evidence="2" id="KW-1133">Transmembrane helix</keyword>
<dbReference type="Proteomes" id="UP000479132">
    <property type="component" value="Unassembled WGS sequence"/>
</dbReference>
<gene>
    <name evidence="3" type="ORF">G3569_09400</name>
</gene>
<evidence type="ECO:0000256" key="2">
    <source>
        <dbReference type="SAM" id="Phobius"/>
    </source>
</evidence>
<feature type="region of interest" description="Disordered" evidence="1">
    <location>
        <begin position="129"/>
        <end position="151"/>
    </location>
</feature>
<keyword evidence="4" id="KW-1185">Reference proteome</keyword>
<protein>
    <submittedName>
        <fullName evidence="3">PH domain-containing protein</fullName>
    </submittedName>
</protein>
<comment type="caution">
    <text evidence="3">The sequence shown here is derived from an EMBL/GenBank/DDBJ whole genome shotgun (WGS) entry which is preliminary data.</text>
</comment>